<evidence type="ECO:0000313" key="7">
    <source>
        <dbReference type="Proteomes" id="UP001241472"/>
    </source>
</evidence>
<feature type="transmembrane region" description="Helical" evidence="4">
    <location>
        <begin position="50"/>
        <end position="67"/>
    </location>
</feature>
<dbReference type="InterPro" id="IPR000914">
    <property type="entry name" value="SBP_5_dom"/>
</dbReference>
<dbReference type="Gene3D" id="3.10.105.10">
    <property type="entry name" value="Dipeptide-binding Protein, Domain 3"/>
    <property type="match status" value="1"/>
</dbReference>
<evidence type="ECO:0000313" key="6">
    <source>
        <dbReference type="EMBL" id="MDP9838503.1"/>
    </source>
</evidence>
<sequence>MTAAVRPQKVLEIAVILICRKSLCCSGFTVKPDFGEMEMHDGGVYLADNTLVRDALLFFALFCLMLCRNAKMQKRFRMAWSRLKTGLAIVMATTVAAVSGVQAQDAGQEPKWRHGVSLMDEPKLPADFKQFPYVNPDAPKGGVLNLSGDGTFDSFNPVLALRGKPASGLSMVFDTLLKSSEDEVSTSYGQLAEALSYPDDVSSATFRLRAAAKWADGQSVTPEDVVFSFEKIKELNPTQAGYYRHVISAEKTGEREVTFRFDEKNNRELPSIVGQLSIVPKHWWEAKDAKGQPRDISKTTLEPVMGSGPYKIVAFSPGSTIRYELRDDYWGKDIPVNRGQYNIKTINYTYFADNDVEFEAFRSGNIDFWQETQATRWATRYDFPAFKDGRVKREEIPNPFRATGIMQALVPNTRRDLFKDQRVRKALNYAFDFEEINRTMMYSQYVRVNSFFFGTELASSGVPEGKELDILNSIKDKVPAAVFSKPYTNPVGGDPQKARDNLRQAVGLLKEAGWELKGNRMVNAKTGAPFSFEILLSSPQLERIVLPFTQTLKRIGIDARIRTVDSSQYTNRARSFDYDMTWVVWAQTLNPGNEQLYYWGSKSAETDGTRNYAGIIDPGVDDLINKVIFAKDRDDLIASTRALDRVLLSHDYVIPLYYMMAMRVAYWDKYQRPQNLPEYGIGFPDAWWSKDAAK</sequence>
<dbReference type="PIRSF" id="PIRSF002741">
    <property type="entry name" value="MppA"/>
    <property type="match status" value="1"/>
</dbReference>
<keyword evidence="3" id="KW-0732">Signal</keyword>
<dbReference type="PANTHER" id="PTHR30290">
    <property type="entry name" value="PERIPLASMIC BINDING COMPONENT OF ABC TRANSPORTER"/>
    <property type="match status" value="1"/>
</dbReference>
<keyword evidence="4" id="KW-0812">Transmembrane</keyword>
<protein>
    <submittedName>
        <fullName evidence="6">Microcin C transport system substrate-binding protein</fullName>
    </submittedName>
</protein>
<evidence type="ECO:0000256" key="4">
    <source>
        <dbReference type="SAM" id="Phobius"/>
    </source>
</evidence>
<evidence type="ECO:0000259" key="5">
    <source>
        <dbReference type="Pfam" id="PF00496"/>
    </source>
</evidence>
<dbReference type="SUPFAM" id="SSF53850">
    <property type="entry name" value="Periplasmic binding protein-like II"/>
    <property type="match status" value="1"/>
</dbReference>
<feature type="transmembrane region" description="Helical" evidence="4">
    <location>
        <begin position="79"/>
        <end position="101"/>
    </location>
</feature>
<proteinExistence type="inferred from homology"/>
<keyword evidence="4" id="KW-0472">Membrane</keyword>
<dbReference type="CDD" id="cd08497">
    <property type="entry name" value="MbnE-like"/>
    <property type="match status" value="1"/>
</dbReference>
<organism evidence="6 7">
    <name type="scientific">Neorhizobium huautlense</name>
    <dbReference type="NCBI Taxonomy" id="67774"/>
    <lineage>
        <taxon>Bacteria</taxon>
        <taxon>Pseudomonadati</taxon>
        <taxon>Pseudomonadota</taxon>
        <taxon>Alphaproteobacteria</taxon>
        <taxon>Hyphomicrobiales</taxon>
        <taxon>Rhizobiaceae</taxon>
        <taxon>Rhizobium/Agrobacterium group</taxon>
        <taxon>Neorhizobium</taxon>
    </lineage>
</organism>
<dbReference type="InterPro" id="IPR039424">
    <property type="entry name" value="SBP_5"/>
</dbReference>
<evidence type="ECO:0000256" key="3">
    <source>
        <dbReference type="ARBA" id="ARBA00022729"/>
    </source>
</evidence>
<comment type="subcellular location">
    <subcellularLocation>
        <location evidence="1">Periplasm</location>
    </subcellularLocation>
</comment>
<dbReference type="PANTHER" id="PTHR30290:SF64">
    <property type="entry name" value="ABC TRANSPORTER PERIPLASMIC BINDING PROTEIN"/>
    <property type="match status" value="1"/>
</dbReference>
<keyword evidence="4" id="KW-1133">Transmembrane helix</keyword>
<accession>A0ABT9PWL1</accession>
<reference evidence="6 7" key="1">
    <citation type="submission" date="2023-07" db="EMBL/GenBank/DDBJ databases">
        <title>Sorghum-associated microbial communities from plants grown in Nebraska, USA.</title>
        <authorList>
            <person name="Schachtman D."/>
        </authorList>
    </citation>
    <scope>NUCLEOTIDE SEQUENCE [LARGE SCALE GENOMIC DNA]</scope>
    <source>
        <strain evidence="6 7">DS1307</strain>
    </source>
</reference>
<dbReference type="Gene3D" id="3.40.190.10">
    <property type="entry name" value="Periplasmic binding protein-like II"/>
    <property type="match status" value="1"/>
</dbReference>
<dbReference type="EMBL" id="JAUSRF010000010">
    <property type="protein sequence ID" value="MDP9838503.1"/>
    <property type="molecule type" value="Genomic_DNA"/>
</dbReference>
<comment type="caution">
    <text evidence="6">The sequence shown here is derived from an EMBL/GenBank/DDBJ whole genome shotgun (WGS) entry which is preliminary data.</text>
</comment>
<dbReference type="Proteomes" id="UP001241472">
    <property type="component" value="Unassembled WGS sequence"/>
</dbReference>
<evidence type="ECO:0000256" key="2">
    <source>
        <dbReference type="ARBA" id="ARBA00005695"/>
    </source>
</evidence>
<gene>
    <name evidence="6" type="ORF">J2T09_003271</name>
</gene>
<dbReference type="InterPro" id="IPR030678">
    <property type="entry name" value="Peptide/Ni-bd"/>
</dbReference>
<feature type="domain" description="Solute-binding protein family 5" evidence="5">
    <location>
        <begin position="189"/>
        <end position="604"/>
    </location>
</feature>
<dbReference type="Pfam" id="PF00496">
    <property type="entry name" value="SBP_bac_5"/>
    <property type="match status" value="1"/>
</dbReference>
<keyword evidence="7" id="KW-1185">Reference proteome</keyword>
<evidence type="ECO:0000256" key="1">
    <source>
        <dbReference type="ARBA" id="ARBA00004418"/>
    </source>
</evidence>
<comment type="similarity">
    <text evidence="2">Belongs to the bacterial solute-binding protein 5 family.</text>
</comment>
<name>A0ABT9PWL1_9HYPH</name>